<evidence type="ECO:0000256" key="5">
    <source>
        <dbReference type="ARBA" id="ARBA00022801"/>
    </source>
</evidence>
<evidence type="ECO:0000256" key="3">
    <source>
        <dbReference type="ARBA" id="ARBA00011245"/>
    </source>
</evidence>
<evidence type="ECO:0000256" key="1">
    <source>
        <dbReference type="ARBA" id="ARBA00001946"/>
    </source>
</evidence>
<evidence type="ECO:0000256" key="17">
    <source>
        <dbReference type="ARBA" id="ARBA00032071"/>
    </source>
</evidence>
<feature type="domain" description="Nudix hydrolase" evidence="22">
    <location>
        <begin position="1"/>
        <end position="129"/>
    </location>
</feature>
<comment type="catalytic activity">
    <reaction evidence="9">
        <text>8-oxo-dGTP + H2O = 8-oxo-dGMP + diphosphate + H(+)</text>
        <dbReference type="Rhea" id="RHEA:31575"/>
        <dbReference type="ChEBI" id="CHEBI:15377"/>
        <dbReference type="ChEBI" id="CHEBI:15378"/>
        <dbReference type="ChEBI" id="CHEBI:33019"/>
        <dbReference type="ChEBI" id="CHEBI:63224"/>
        <dbReference type="ChEBI" id="CHEBI:77896"/>
    </reaction>
    <physiologicalReaction direction="left-to-right" evidence="9">
        <dbReference type="Rhea" id="RHEA:31576"/>
    </physiologicalReaction>
</comment>
<evidence type="ECO:0000259" key="22">
    <source>
        <dbReference type="PROSITE" id="PS51462"/>
    </source>
</evidence>
<evidence type="ECO:0000256" key="13">
    <source>
        <dbReference type="ARBA" id="ARBA00029673"/>
    </source>
</evidence>
<dbReference type="PROSITE" id="PS51462">
    <property type="entry name" value="NUDIX"/>
    <property type="match status" value="1"/>
</dbReference>
<keyword evidence="5" id="KW-0378">Hydrolase</keyword>
<dbReference type="InterPro" id="IPR020084">
    <property type="entry name" value="NUDIX_hydrolase_CS"/>
</dbReference>
<gene>
    <name evidence="23" type="ORF">SAMN05421812_12485</name>
</gene>
<comment type="catalytic activity">
    <reaction evidence="10">
        <text>2-oxo-ATP + H2O = 2-oxo-AMP + diphosphate + H(+)</text>
        <dbReference type="Rhea" id="RHEA:67392"/>
        <dbReference type="ChEBI" id="CHEBI:15377"/>
        <dbReference type="ChEBI" id="CHEBI:15378"/>
        <dbReference type="ChEBI" id="CHEBI:33019"/>
        <dbReference type="ChEBI" id="CHEBI:71395"/>
        <dbReference type="ChEBI" id="CHEBI:172878"/>
    </reaction>
    <physiologicalReaction direction="left-to-right" evidence="10">
        <dbReference type="Rhea" id="RHEA:67393"/>
    </physiologicalReaction>
</comment>
<accession>A0A239PEW3</accession>
<evidence type="ECO:0000256" key="4">
    <source>
        <dbReference type="ARBA" id="ARBA00022723"/>
    </source>
</evidence>
<dbReference type="Pfam" id="PF00293">
    <property type="entry name" value="NUDIX"/>
    <property type="match status" value="1"/>
</dbReference>
<dbReference type="GO" id="GO:0005737">
    <property type="term" value="C:cytoplasm"/>
    <property type="evidence" value="ECO:0007669"/>
    <property type="project" value="TreeGrafter"/>
</dbReference>
<dbReference type="CDD" id="cd03427">
    <property type="entry name" value="NUDIX_MTH1_Nudt1"/>
    <property type="match status" value="1"/>
</dbReference>
<comment type="cofactor">
    <cofactor evidence="1">
        <name>Mg(2+)</name>
        <dbReference type="ChEBI" id="CHEBI:18420"/>
    </cofactor>
</comment>
<evidence type="ECO:0000256" key="11">
    <source>
        <dbReference type="ARBA" id="ARBA00026103"/>
    </source>
</evidence>
<protein>
    <recommendedName>
        <fullName evidence="12">Oxidized purine nucleoside triphosphate hydrolase</fullName>
        <ecNumber evidence="11">3.6.1.56</ecNumber>
    </recommendedName>
    <alternativeName>
        <fullName evidence="16">2-hydroxy-dATP diphosphatase</fullName>
    </alternativeName>
    <alternativeName>
        <fullName evidence="15">7,8-dihydro-8-oxoguanine triphosphatase</fullName>
    </alternativeName>
    <alternativeName>
        <fullName evidence="14">8-oxo-dGTPase</fullName>
    </alternativeName>
    <alternativeName>
        <fullName evidence="17">Methylated purine nucleoside triphosphate hydrolase</fullName>
    </alternativeName>
    <alternativeName>
        <fullName evidence="13">Nucleoside diphosphate-linked moiety X motif 1</fullName>
    </alternativeName>
</protein>
<dbReference type="AlphaFoldDB" id="A0A239PEW3"/>
<dbReference type="PROSITE" id="PS00893">
    <property type="entry name" value="NUDIX_BOX"/>
    <property type="match status" value="1"/>
</dbReference>
<dbReference type="RefSeq" id="WP_218824796.1">
    <property type="nucleotide sequence ID" value="NZ_FZPH01000024.1"/>
</dbReference>
<dbReference type="PRINTS" id="PR01403">
    <property type="entry name" value="8OXTPHPHTASE"/>
</dbReference>
<evidence type="ECO:0000256" key="9">
    <source>
        <dbReference type="ARBA" id="ARBA00024486"/>
    </source>
</evidence>
<dbReference type="GO" id="GO:0042262">
    <property type="term" value="P:DNA protection"/>
    <property type="evidence" value="ECO:0007669"/>
    <property type="project" value="InterPro"/>
</dbReference>
<evidence type="ECO:0000256" key="21">
    <source>
        <dbReference type="ARBA" id="ARBA00053094"/>
    </source>
</evidence>
<dbReference type="PANTHER" id="PTHR43758:SF2">
    <property type="entry name" value="OXIDIZED PURINE NUCLEOSIDE TRIPHOSPHATE HYDROLASE"/>
    <property type="match status" value="1"/>
</dbReference>
<evidence type="ECO:0000256" key="14">
    <source>
        <dbReference type="ARBA" id="ARBA00030634"/>
    </source>
</evidence>
<dbReference type="EMBL" id="FZPH01000024">
    <property type="protein sequence ID" value="SNT65636.1"/>
    <property type="molecule type" value="Genomic_DNA"/>
</dbReference>
<dbReference type="SUPFAM" id="SSF55811">
    <property type="entry name" value="Nudix"/>
    <property type="match status" value="1"/>
</dbReference>
<proteinExistence type="inferred from homology"/>
<evidence type="ECO:0000313" key="23">
    <source>
        <dbReference type="EMBL" id="SNT65636.1"/>
    </source>
</evidence>
<evidence type="ECO:0000256" key="18">
    <source>
        <dbReference type="ARBA" id="ARBA00048002"/>
    </source>
</evidence>
<evidence type="ECO:0000256" key="12">
    <source>
        <dbReference type="ARBA" id="ARBA00026218"/>
    </source>
</evidence>
<keyword evidence="4" id="KW-0479">Metal-binding</keyword>
<evidence type="ECO:0000256" key="20">
    <source>
        <dbReference type="ARBA" id="ARBA00049032"/>
    </source>
</evidence>
<comment type="catalytic activity">
    <reaction evidence="8">
        <text>2-oxo-dATP + H2O = 2-oxo-dAMP + diphosphate + H(+)</text>
        <dbReference type="Rhea" id="RHEA:31583"/>
        <dbReference type="ChEBI" id="CHEBI:15377"/>
        <dbReference type="ChEBI" id="CHEBI:15378"/>
        <dbReference type="ChEBI" id="CHEBI:33019"/>
        <dbReference type="ChEBI" id="CHEBI:63212"/>
        <dbReference type="ChEBI" id="CHEBI:77897"/>
        <dbReference type="EC" id="3.6.1.56"/>
    </reaction>
    <physiologicalReaction direction="left-to-right" evidence="8">
        <dbReference type="Rhea" id="RHEA:31584"/>
    </physiologicalReaction>
</comment>
<evidence type="ECO:0000256" key="7">
    <source>
        <dbReference type="ARBA" id="ARBA00024448"/>
    </source>
</evidence>
<organism evidence="23 24">
    <name type="scientific">Asanoa hainanensis</name>
    <dbReference type="NCBI Taxonomy" id="560556"/>
    <lineage>
        <taxon>Bacteria</taxon>
        <taxon>Bacillati</taxon>
        <taxon>Actinomycetota</taxon>
        <taxon>Actinomycetes</taxon>
        <taxon>Micromonosporales</taxon>
        <taxon>Micromonosporaceae</taxon>
        <taxon>Asanoa</taxon>
    </lineage>
</organism>
<dbReference type="InterPro" id="IPR003563">
    <property type="entry name" value="8ODP"/>
</dbReference>
<comment type="catalytic activity">
    <reaction evidence="20">
        <text>N(6)-methyl-dATP + H2O = N(6)-methyl-dAMP + diphosphate + H(+)</text>
        <dbReference type="Rhea" id="RHEA:67604"/>
        <dbReference type="ChEBI" id="CHEBI:15377"/>
        <dbReference type="ChEBI" id="CHEBI:15378"/>
        <dbReference type="ChEBI" id="CHEBI:33019"/>
        <dbReference type="ChEBI" id="CHEBI:169976"/>
        <dbReference type="ChEBI" id="CHEBI:172872"/>
    </reaction>
    <physiologicalReaction direction="left-to-right" evidence="20">
        <dbReference type="Rhea" id="RHEA:67605"/>
    </physiologicalReaction>
</comment>
<sequence length="154" mass="17108">MLRNEVRATLRAEVLLGLKKIGFGTGRIVGLGGHVEPGETAAEAAVREVAEESGVRVEVEDLRVGGTVTFRFPARPKWNQIVSVFVADRFSGRPEESDEIVPQWFEVDDLPFTKMWDDARLWLTRVLAGEQISMEIIFADDCETVSDARFSAVA</sequence>
<comment type="catalytic activity">
    <reaction evidence="19">
        <text>O(6)-methyl-dGTP + H2O = O(6)-methyl-dGMP + diphosphate + H(+)</text>
        <dbReference type="Rhea" id="RHEA:67600"/>
        <dbReference type="ChEBI" id="CHEBI:15377"/>
        <dbReference type="ChEBI" id="CHEBI:15378"/>
        <dbReference type="ChEBI" id="CHEBI:33019"/>
        <dbReference type="ChEBI" id="CHEBI:169974"/>
        <dbReference type="ChEBI" id="CHEBI:169975"/>
    </reaction>
    <physiologicalReaction direction="left-to-right" evidence="19">
        <dbReference type="Rhea" id="RHEA:67601"/>
    </physiologicalReaction>
</comment>
<name>A0A239PEW3_9ACTN</name>
<evidence type="ECO:0000256" key="8">
    <source>
        <dbReference type="ARBA" id="ARBA00024459"/>
    </source>
</evidence>
<evidence type="ECO:0000256" key="19">
    <source>
        <dbReference type="ARBA" id="ARBA00048894"/>
    </source>
</evidence>
<evidence type="ECO:0000256" key="15">
    <source>
        <dbReference type="ARBA" id="ARBA00030682"/>
    </source>
</evidence>
<keyword evidence="6" id="KW-0460">Magnesium</keyword>
<evidence type="ECO:0000256" key="6">
    <source>
        <dbReference type="ARBA" id="ARBA00022842"/>
    </source>
</evidence>
<comment type="catalytic activity">
    <reaction evidence="7">
        <text>8-oxo-dATP + H2O = 8-oxo-dAMP + diphosphate + H(+)</text>
        <dbReference type="Rhea" id="RHEA:65396"/>
        <dbReference type="ChEBI" id="CHEBI:15377"/>
        <dbReference type="ChEBI" id="CHEBI:15378"/>
        <dbReference type="ChEBI" id="CHEBI:33019"/>
        <dbReference type="ChEBI" id="CHEBI:71361"/>
        <dbReference type="ChEBI" id="CHEBI:172871"/>
    </reaction>
    <physiologicalReaction direction="left-to-right" evidence="7">
        <dbReference type="Rhea" id="RHEA:65397"/>
    </physiologicalReaction>
</comment>
<reference evidence="23 24" key="1">
    <citation type="submission" date="2017-06" db="EMBL/GenBank/DDBJ databases">
        <authorList>
            <person name="Kim H.J."/>
            <person name="Triplett B.A."/>
        </authorList>
    </citation>
    <scope>NUCLEOTIDE SEQUENCE [LARGE SCALE GENOMIC DNA]</scope>
    <source>
        <strain evidence="23 24">CGMCC 4.5593</strain>
    </source>
</reference>
<dbReference type="EC" id="3.6.1.56" evidence="11"/>
<evidence type="ECO:0000256" key="2">
    <source>
        <dbReference type="ARBA" id="ARBA00005582"/>
    </source>
</evidence>
<dbReference type="GO" id="GO:0046872">
    <property type="term" value="F:metal ion binding"/>
    <property type="evidence" value="ECO:0007669"/>
    <property type="project" value="UniProtKB-KW"/>
</dbReference>
<evidence type="ECO:0000256" key="16">
    <source>
        <dbReference type="ARBA" id="ARBA00031927"/>
    </source>
</evidence>
<dbReference type="Gene3D" id="3.90.79.10">
    <property type="entry name" value="Nucleoside Triphosphate Pyrophosphohydrolase"/>
    <property type="match status" value="1"/>
</dbReference>
<keyword evidence="24" id="KW-1185">Reference proteome</keyword>
<evidence type="ECO:0000313" key="24">
    <source>
        <dbReference type="Proteomes" id="UP000198362"/>
    </source>
</evidence>
<evidence type="ECO:0000256" key="10">
    <source>
        <dbReference type="ARBA" id="ARBA00024596"/>
    </source>
</evidence>
<dbReference type="InterPro" id="IPR000086">
    <property type="entry name" value="NUDIX_hydrolase_dom"/>
</dbReference>
<dbReference type="InterPro" id="IPR015797">
    <property type="entry name" value="NUDIX_hydrolase-like_dom_sf"/>
</dbReference>
<dbReference type="GO" id="GO:0008413">
    <property type="term" value="F:8-oxo-7,8-dihydroguanosine triphosphate pyrophosphatase activity"/>
    <property type="evidence" value="ECO:0007669"/>
    <property type="project" value="InterPro"/>
</dbReference>
<dbReference type="Proteomes" id="UP000198362">
    <property type="component" value="Unassembled WGS sequence"/>
</dbReference>
<dbReference type="PANTHER" id="PTHR43758">
    <property type="entry name" value="7,8-DIHYDRO-8-OXOGUANINE TRIPHOSPHATASE"/>
    <property type="match status" value="1"/>
</dbReference>
<comment type="subunit">
    <text evidence="3">Monomer.</text>
</comment>
<dbReference type="GO" id="GO:0008828">
    <property type="term" value="F:dATP diphosphatase activity"/>
    <property type="evidence" value="ECO:0007669"/>
    <property type="project" value="UniProtKB-EC"/>
</dbReference>
<comment type="catalytic activity">
    <reaction evidence="18">
        <text>N(6)-methyl-ATP + H2O = N(6)-methyl-AMP + diphosphate + H(+)</text>
        <dbReference type="Rhea" id="RHEA:67608"/>
        <dbReference type="ChEBI" id="CHEBI:15377"/>
        <dbReference type="ChEBI" id="CHEBI:15378"/>
        <dbReference type="ChEBI" id="CHEBI:33019"/>
        <dbReference type="ChEBI" id="CHEBI:144842"/>
        <dbReference type="ChEBI" id="CHEBI:172873"/>
    </reaction>
    <physiologicalReaction direction="left-to-right" evidence="18">
        <dbReference type="Rhea" id="RHEA:67609"/>
    </physiologicalReaction>
</comment>
<comment type="function">
    <text evidence="21">Oxidized purine nucleoside triphosphate hydrolase which is a prominent sanitizer of the oxidized nucleotide pool. Catalyzes the hydrolysis of 2-oxo-dATP (2-hydroxy-dATP) into 2-oxo-dAMP. Also has a significant hydrolase activity toward 2-oxo-ATP, 8-oxo-dGTP and 8-oxo-dATP. Through the hydrolysis of oxidized purine nucleoside triphosphates, prevents their incorporation into DNA and the subsequent transversions A:T to C:G and G:C to T:A. Also catalyzes the hydrolysis of methylated purine nucleoside triphosphate preventing their integration into DNA. Through this antimutagenic activity protects cells from oxidative stress.</text>
</comment>
<comment type="similarity">
    <text evidence="2">Belongs to the Nudix hydrolase family.</text>
</comment>